<evidence type="ECO:0000313" key="7">
    <source>
        <dbReference type="EMBL" id="CAE7548769.1"/>
    </source>
</evidence>
<evidence type="ECO:0000256" key="1">
    <source>
        <dbReference type="ARBA" id="ARBA00001974"/>
    </source>
</evidence>
<name>A0A812TTW9_SYMPI</name>
<evidence type="ECO:0000259" key="6">
    <source>
        <dbReference type="Pfam" id="PF02852"/>
    </source>
</evidence>
<dbReference type="GO" id="GO:0006749">
    <property type="term" value="P:glutathione metabolic process"/>
    <property type="evidence" value="ECO:0007669"/>
    <property type="project" value="TreeGrafter"/>
</dbReference>
<reference evidence="7" key="1">
    <citation type="submission" date="2021-02" db="EMBL/GenBank/DDBJ databases">
        <authorList>
            <person name="Dougan E. K."/>
            <person name="Rhodes N."/>
            <person name="Thang M."/>
            <person name="Chan C."/>
        </authorList>
    </citation>
    <scope>NUCLEOTIDE SEQUENCE</scope>
</reference>
<proteinExistence type="inferred from homology"/>
<organism evidence="7 8">
    <name type="scientific">Symbiodinium pilosum</name>
    <name type="common">Dinoflagellate</name>
    <dbReference type="NCBI Taxonomy" id="2952"/>
    <lineage>
        <taxon>Eukaryota</taxon>
        <taxon>Sar</taxon>
        <taxon>Alveolata</taxon>
        <taxon>Dinophyceae</taxon>
        <taxon>Suessiales</taxon>
        <taxon>Symbiodiniaceae</taxon>
        <taxon>Symbiodinium</taxon>
    </lineage>
</organism>
<dbReference type="InterPro" id="IPR004099">
    <property type="entry name" value="Pyr_nucl-diS_OxRdtase_dimer"/>
</dbReference>
<dbReference type="Pfam" id="PF02852">
    <property type="entry name" value="Pyr_redox_dim"/>
    <property type="match status" value="1"/>
</dbReference>
<keyword evidence="3" id="KW-0560">Oxidoreductase</keyword>
<evidence type="ECO:0000256" key="4">
    <source>
        <dbReference type="ARBA" id="ARBA00023157"/>
    </source>
</evidence>
<dbReference type="GO" id="GO:0004362">
    <property type="term" value="F:glutathione-disulfide reductase (NADPH) activity"/>
    <property type="evidence" value="ECO:0007669"/>
    <property type="project" value="TreeGrafter"/>
</dbReference>
<comment type="cofactor">
    <cofactor evidence="1">
        <name>FAD</name>
        <dbReference type="ChEBI" id="CHEBI:57692"/>
    </cofactor>
</comment>
<accession>A0A812TTW9</accession>
<dbReference type="GO" id="GO:0045454">
    <property type="term" value="P:cell redox homeostasis"/>
    <property type="evidence" value="ECO:0007669"/>
    <property type="project" value="InterPro"/>
</dbReference>
<dbReference type="Gene3D" id="3.30.390.30">
    <property type="match status" value="1"/>
</dbReference>
<dbReference type="PANTHER" id="PTHR42737">
    <property type="entry name" value="GLUTATHIONE REDUCTASE"/>
    <property type="match status" value="1"/>
</dbReference>
<dbReference type="PANTHER" id="PTHR42737:SF2">
    <property type="entry name" value="GLUTATHIONE REDUCTASE"/>
    <property type="match status" value="1"/>
</dbReference>
<dbReference type="OrthoDB" id="5956163at2759"/>
<evidence type="ECO:0000256" key="2">
    <source>
        <dbReference type="ARBA" id="ARBA00007532"/>
    </source>
</evidence>
<dbReference type="GO" id="GO:0034599">
    <property type="term" value="P:cellular response to oxidative stress"/>
    <property type="evidence" value="ECO:0007669"/>
    <property type="project" value="TreeGrafter"/>
</dbReference>
<evidence type="ECO:0000256" key="5">
    <source>
        <dbReference type="ARBA" id="ARBA00023284"/>
    </source>
</evidence>
<keyword evidence="4" id="KW-1015">Disulfide bond</keyword>
<dbReference type="GO" id="GO:0005829">
    <property type="term" value="C:cytosol"/>
    <property type="evidence" value="ECO:0007669"/>
    <property type="project" value="TreeGrafter"/>
</dbReference>
<dbReference type="EMBL" id="CAJNIZ010033891">
    <property type="protein sequence ID" value="CAE7548769.1"/>
    <property type="molecule type" value="Genomic_DNA"/>
</dbReference>
<dbReference type="InterPro" id="IPR046952">
    <property type="entry name" value="GSHR/TRXR-like"/>
</dbReference>
<sequence>MDYTDIATTVFTPMEYGCVGYSEEEAREKIGKERIKAYHCTAQPLEWNLNSERKDELVKHSPHGRVCVTEKYSVKTTSPSLVELLTARAFNIGPIPQDDMGYMKLLVDKQEKEKARAVTLPFR</sequence>
<keyword evidence="8" id="KW-1185">Reference proteome</keyword>
<protein>
    <submittedName>
        <fullName evidence="7">Txnrd1 protein</fullName>
    </submittedName>
</protein>
<gene>
    <name evidence="7" type="primary">Txnrd1</name>
    <name evidence="7" type="ORF">SPIL2461_LOCUS14568</name>
</gene>
<dbReference type="GO" id="GO:0050660">
    <property type="term" value="F:flavin adenine dinucleotide binding"/>
    <property type="evidence" value="ECO:0007669"/>
    <property type="project" value="InterPro"/>
</dbReference>
<dbReference type="GO" id="GO:0005739">
    <property type="term" value="C:mitochondrion"/>
    <property type="evidence" value="ECO:0007669"/>
    <property type="project" value="TreeGrafter"/>
</dbReference>
<dbReference type="AlphaFoldDB" id="A0A812TTW9"/>
<feature type="domain" description="Pyridine nucleotide-disulphide oxidoreductase dimerisation" evidence="6">
    <location>
        <begin position="6"/>
        <end position="59"/>
    </location>
</feature>
<dbReference type="InterPro" id="IPR016156">
    <property type="entry name" value="FAD/NAD-linked_Rdtase_dimer_sf"/>
</dbReference>
<dbReference type="SUPFAM" id="SSF55424">
    <property type="entry name" value="FAD/NAD-linked reductases, dimerisation (C-terminal) domain"/>
    <property type="match status" value="1"/>
</dbReference>
<evidence type="ECO:0000256" key="3">
    <source>
        <dbReference type="ARBA" id="ARBA00023002"/>
    </source>
</evidence>
<keyword evidence="5" id="KW-0676">Redox-active center</keyword>
<evidence type="ECO:0000313" key="8">
    <source>
        <dbReference type="Proteomes" id="UP000649617"/>
    </source>
</evidence>
<comment type="similarity">
    <text evidence="2">Belongs to the class-I pyridine nucleotide-disulfide oxidoreductase family.</text>
</comment>
<dbReference type="Proteomes" id="UP000649617">
    <property type="component" value="Unassembled WGS sequence"/>
</dbReference>
<comment type="caution">
    <text evidence="7">The sequence shown here is derived from an EMBL/GenBank/DDBJ whole genome shotgun (WGS) entry which is preliminary data.</text>
</comment>